<evidence type="ECO:0000313" key="2">
    <source>
        <dbReference type="Proteomes" id="UP000034455"/>
    </source>
</evidence>
<name>A0A0M2NWK6_STACC</name>
<dbReference type="InterPro" id="IPR009776">
    <property type="entry name" value="Spore_0_M"/>
</dbReference>
<dbReference type="PATRIC" id="fig|74704.6.peg.97"/>
<dbReference type="EMBL" id="LAKJ01000010">
    <property type="protein sequence ID" value="KKI64111.1"/>
    <property type="molecule type" value="Genomic_DNA"/>
</dbReference>
<accession>A0A0M2NWK6</accession>
<dbReference type="GeneID" id="48901771"/>
<proteinExistence type="predicted"/>
<dbReference type="AlphaFoldDB" id="A0A0M2NWK6"/>
<sequence length="133" mass="15327">MFENLLASIGINSVKVETLVKNKSIHSNDTLEGIVRIEGGSSAQTINKISLTLVERYENPDKNSQFPVLENELQTFTLHTDVELKEHQTITEEFKFNIYEYEFKSEPKHLILKTHAYVGYSVDAYDEDKIVFK</sequence>
<evidence type="ECO:0008006" key="3">
    <source>
        <dbReference type="Google" id="ProtNLM"/>
    </source>
</evidence>
<dbReference type="RefSeq" id="WP_031464183.1">
    <property type="nucleotide sequence ID" value="NZ_LAKJ01000010.1"/>
</dbReference>
<organism evidence="1 2">
    <name type="scientific">Staphylococcus cohnii subsp. cohnii</name>
    <dbReference type="NCBI Taxonomy" id="74704"/>
    <lineage>
        <taxon>Bacteria</taxon>
        <taxon>Bacillati</taxon>
        <taxon>Bacillota</taxon>
        <taxon>Bacilli</taxon>
        <taxon>Bacillales</taxon>
        <taxon>Staphylococcaceae</taxon>
        <taxon>Staphylococcus</taxon>
        <taxon>Staphylococcus cohnii species complex</taxon>
    </lineage>
</organism>
<dbReference type="Pfam" id="PF07070">
    <property type="entry name" value="Spo0M"/>
    <property type="match status" value="1"/>
</dbReference>
<gene>
    <name evidence="1" type="ORF">UF66_0092</name>
</gene>
<evidence type="ECO:0000313" key="1">
    <source>
        <dbReference type="EMBL" id="KKI64111.1"/>
    </source>
</evidence>
<dbReference type="Proteomes" id="UP000034455">
    <property type="component" value="Unassembled WGS sequence"/>
</dbReference>
<dbReference type="PANTHER" id="PTHR40053">
    <property type="entry name" value="SPORULATION-CONTROL PROTEIN SPO0M"/>
    <property type="match status" value="1"/>
</dbReference>
<comment type="caution">
    <text evidence="1">The sequence shown here is derived from an EMBL/GenBank/DDBJ whole genome shotgun (WGS) entry which is preliminary data.</text>
</comment>
<dbReference type="PANTHER" id="PTHR40053:SF1">
    <property type="entry name" value="SPORULATION-CONTROL PROTEIN SPO0M"/>
    <property type="match status" value="1"/>
</dbReference>
<protein>
    <recommendedName>
        <fullName evidence="3">Sporulation control protein</fullName>
    </recommendedName>
</protein>
<reference evidence="1 2" key="1">
    <citation type="submission" date="2015-03" db="EMBL/GenBank/DDBJ databases">
        <title>Genome Assembly of Staphylococcus cohnii subsp. cohnii strain G22B2.</title>
        <authorList>
            <person name="Nair G."/>
            <person name="Kaur G."/>
            <person name="Khatri I."/>
            <person name="Singh N.K."/>
            <person name="Sathyabama S."/>
            <person name="Maurya S.K."/>
            <person name="Subramanian S."/>
            <person name="Agrewala J.N."/>
            <person name="Mayilraj S."/>
        </authorList>
    </citation>
    <scope>NUCLEOTIDE SEQUENCE [LARGE SCALE GENOMIC DNA]</scope>
    <source>
        <strain evidence="1 2">G22B2</strain>
    </source>
</reference>